<name>A0A1F7I5G7_9BACT</name>
<feature type="transmembrane region" description="Helical" evidence="1">
    <location>
        <begin position="295"/>
        <end position="326"/>
    </location>
</feature>
<keyword evidence="1" id="KW-0812">Transmembrane</keyword>
<evidence type="ECO:0008006" key="4">
    <source>
        <dbReference type="Google" id="ProtNLM"/>
    </source>
</evidence>
<accession>A0A1F7I5G7</accession>
<dbReference type="EMBL" id="MGAC01000010">
    <property type="protein sequence ID" value="OGK38512.1"/>
    <property type="molecule type" value="Genomic_DNA"/>
</dbReference>
<feature type="transmembrane region" description="Helical" evidence="1">
    <location>
        <begin position="177"/>
        <end position="197"/>
    </location>
</feature>
<feature type="transmembrane region" description="Helical" evidence="1">
    <location>
        <begin position="62"/>
        <end position="80"/>
    </location>
</feature>
<evidence type="ECO:0000313" key="3">
    <source>
        <dbReference type="Proteomes" id="UP000176803"/>
    </source>
</evidence>
<feature type="transmembrane region" description="Helical" evidence="1">
    <location>
        <begin position="12"/>
        <end position="31"/>
    </location>
</feature>
<protein>
    <recommendedName>
        <fullName evidence="4">DUF2029 domain-containing protein</fullName>
    </recommendedName>
</protein>
<evidence type="ECO:0000313" key="2">
    <source>
        <dbReference type="EMBL" id="OGK38512.1"/>
    </source>
</evidence>
<proteinExistence type="predicted"/>
<comment type="caution">
    <text evidence="2">The sequence shown here is derived from an EMBL/GenBank/DDBJ whole genome shotgun (WGS) entry which is preliminary data.</text>
</comment>
<feature type="transmembrane region" description="Helical" evidence="1">
    <location>
        <begin position="346"/>
        <end position="366"/>
    </location>
</feature>
<sequence>MSHIIAKSSKVLMVVYGLILALLLVYSYALIDPNLTFFNSSIWTAFRNRMVYLGYYQRPLSWNIYLTLVALLFLFHFILVKKSRQISVIKVAFLIGAVLMLSYPFLSHDFFNYLFDAKIATFYHQNPYFRRALDFPQDEWTRFMHWTHRTYPYGPVFLVITLVPSFLSFGKFLPDFILFKLTFIGFYLAAVYSLSHINKKSAIEFATHPLVIIEGLVNAHNDLIGLSLALFGIYYLFQNKKWQARLFLLLSGGIKYVTMPLLFVTKKHRRLNLLLLTIIITIIVYVSWRLEIESWYFLTLFAFMPVFNKIISRLNIFLVGLLLSYYPYIYLGGWDTQNKLDLKHQIIGFFLVANVVYLLVISLIAWRRGNFSVSALLSSREHTSDQT</sequence>
<dbReference type="AlphaFoldDB" id="A0A1F7I5G7"/>
<feature type="transmembrane region" description="Helical" evidence="1">
    <location>
        <begin position="217"/>
        <end position="237"/>
    </location>
</feature>
<reference evidence="2 3" key="1">
    <citation type="journal article" date="2016" name="Nat. Commun.">
        <title>Thousands of microbial genomes shed light on interconnected biogeochemical processes in an aquifer system.</title>
        <authorList>
            <person name="Anantharaman K."/>
            <person name="Brown C.T."/>
            <person name="Hug L.A."/>
            <person name="Sharon I."/>
            <person name="Castelle C.J."/>
            <person name="Probst A.J."/>
            <person name="Thomas B.C."/>
            <person name="Singh A."/>
            <person name="Wilkins M.J."/>
            <person name="Karaoz U."/>
            <person name="Brodie E.L."/>
            <person name="Williams K.H."/>
            <person name="Hubbard S.S."/>
            <person name="Banfield J.F."/>
        </authorList>
    </citation>
    <scope>NUCLEOTIDE SEQUENCE [LARGE SCALE GENOMIC DNA]</scope>
</reference>
<evidence type="ECO:0000256" key="1">
    <source>
        <dbReference type="SAM" id="Phobius"/>
    </source>
</evidence>
<organism evidence="2 3">
    <name type="scientific">Candidatus Roizmanbacteria bacterium RIFCSPHIGHO2_12_FULL_41_11</name>
    <dbReference type="NCBI Taxonomy" id="1802052"/>
    <lineage>
        <taxon>Bacteria</taxon>
        <taxon>Candidatus Roizmaniibacteriota</taxon>
    </lineage>
</organism>
<feature type="transmembrane region" description="Helical" evidence="1">
    <location>
        <begin position="271"/>
        <end position="288"/>
    </location>
</feature>
<keyword evidence="1" id="KW-0472">Membrane</keyword>
<feature type="transmembrane region" description="Helical" evidence="1">
    <location>
        <begin position="246"/>
        <end position="265"/>
    </location>
</feature>
<dbReference type="Proteomes" id="UP000176803">
    <property type="component" value="Unassembled WGS sequence"/>
</dbReference>
<dbReference type="Pfam" id="PF26314">
    <property type="entry name" value="MptA_B_family"/>
    <property type="match status" value="1"/>
</dbReference>
<feature type="transmembrane region" description="Helical" evidence="1">
    <location>
        <begin position="87"/>
        <end position="106"/>
    </location>
</feature>
<keyword evidence="1" id="KW-1133">Transmembrane helix</keyword>
<gene>
    <name evidence="2" type="ORF">A3F03_00610</name>
</gene>